<dbReference type="GO" id="GO:0005829">
    <property type="term" value="C:cytosol"/>
    <property type="evidence" value="ECO:0007669"/>
    <property type="project" value="TreeGrafter"/>
</dbReference>
<dbReference type="GO" id="GO:0006796">
    <property type="term" value="P:phosphate-containing compound metabolic process"/>
    <property type="evidence" value="ECO:0007669"/>
    <property type="project" value="UniProtKB-ARBA"/>
</dbReference>
<keyword evidence="5" id="KW-1185">Reference proteome</keyword>
<gene>
    <name evidence="4" type="ORF">ONB1V03_LOCUS5302</name>
</gene>
<sequence length="164" mass="17622">MSKYSALFFGASVMDLITYTKRFPDPGETVSGTQFRKGTGGKASNACVMSAKLGLSAGMLAKIGDDIFGHEMITNYKKYNINIDNVLLTKDVFTATAAISVAESGQNTIIYVPGPTNLLMPAEISSMEAKLFNSNCKLFVPTFECLPETLFQALTIARKSGGKP</sequence>
<dbReference type="GO" id="GO:0016301">
    <property type="term" value="F:kinase activity"/>
    <property type="evidence" value="ECO:0007669"/>
    <property type="project" value="UniProtKB-KW"/>
</dbReference>
<evidence type="ECO:0000313" key="5">
    <source>
        <dbReference type="Proteomes" id="UP000728032"/>
    </source>
</evidence>
<dbReference type="EMBL" id="CAJPVJ010002096">
    <property type="protein sequence ID" value="CAG2165764.1"/>
    <property type="molecule type" value="Genomic_DNA"/>
</dbReference>
<evidence type="ECO:0000256" key="2">
    <source>
        <dbReference type="ARBA" id="ARBA00022777"/>
    </source>
</evidence>
<proteinExistence type="predicted"/>
<name>A0A7R9LR10_9ACAR</name>
<evidence type="ECO:0000259" key="3">
    <source>
        <dbReference type="Pfam" id="PF00294"/>
    </source>
</evidence>
<dbReference type="AlphaFoldDB" id="A0A7R9LR10"/>
<accession>A0A7R9LR10</accession>
<dbReference type="InterPro" id="IPR011611">
    <property type="entry name" value="PfkB_dom"/>
</dbReference>
<dbReference type="PANTHER" id="PTHR10584:SF166">
    <property type="entry name" value="RIBOKINASE"/>
    <property type="match status" value="1"/>
</dbReference>
<evidence type="ECO:0000313" key="4">
    <source>
        <dbReference type="EMBL" id="CAD7645621.1"/>
    </source>
</evidence>
<keyword evidence="2" id="KW-0418">Kinase</keyword>
<dbReference type="PANTHER" id="PTHR10584">
    <property type="entry name" value="SUGAR KINASE"/>
    <property type="match status" value="1"/>
</dbReference>
<organism evidence="4">
    <name type="scientific">Oppiella nova</name>
    <dbReference type="NCBI Taxonomy" id="334625"/>
    <lineage>
        <taxon>Eukaryota</taxon>
        <taxon>Metazoa</taxon>
        <taxon>Ecdysozoa</taxon>
        <taxon>Arthropoda</taxon>
        <taxon>Chelicerata</taxon>
        <taxon>Arachnida</taxon>
        <taxon>Acari</taxon>
        <taxon>Acariformes</taxon>
        <taxon>Sarcoptiformes</taxon>
        <taxon>Oribatida</taxon>
        <taxon>Brachypylina</taxon>
        <taxon>Oppioidea</taxon>
        <taxon>Oppiidae</taxon>
        <taxon>Oppiella</taxon>
    </lineage>
</organism>
<dbReference type="EMBL" id="OC916921">
    <property type="protein sequence ID" value="CAD7645621.1"/>
    <property type="molecule type" value="Genomic_DNA"/>
</dbReference>
<dbReference type="InterPro" id="IPR029056">
    <property type="entry name" value="Ribokinase-like"/>
</dbReference>
<protein>
    <recommendedName>
        <fullName evidence="3">Carbohydrate kinase PfkB domain-containing protein</fullName>
    </recommendedName>
</protein>
<dbReference type="OrthoDB" id="415590at2759"/>
<dbReference type="Gene3D" id="3.40.1190.20">
    <property type="match status" value="1"/>
</dbReference>
<dbReference type="Proteomes" id="UP000728032">
    <property type="component" value="Unassembled WGS sequence"/>
</dbReference>
<evidence type="ECO:0000256" key="1">
    <source>
        <dbReference type="ARBA" id="ARBA00022679"/>
    </source>
</evidence>
<dbReference type="PRINTS" id="PR00990">
    <property type="entry name" value="RIBOKINASE"/>
</dbReference>
<dbReference type="SUPFAM" id="SSF53613">
    <property type="entry name" value="Ribokinase-like"/>
    <property type="match status" value="1"/>
</dbReference>
<reference evidence="4" key="1">
    <citation type="submission" date="2020-11" db="EMBL/GenBank/DDBJ databases">
        <authorList>
            <person name="Tran Van P."/>
        </authorList>
    </citation>
    <scope>NUCLEOTIDE SEQUENCE</scope>
</reference>
<feature type="domain" description="Carbohydrate kinase PfkB" evidence="3">
    <location>
        <begin position="7"/>
        <end position="161"/>
    </location>
</feature>
<keyword evidence="1" id="KW-0808">Transferase</keyword>
<feature type="non-terminal residue" evidence="4">
    <location>
        <position position="1"/>
    </location>
</feature>
<dbReference type="Pfam" id="PF00294">
    <property type="entry name" value="PfkB"/>
    <property type="match status" value="1"/>
</dbReference>
<dbReference type="InterPro" id="IPR002139">
    <property type="entry name" value="Ribo/fructo_kinase"/>
</dbReference>